<dbReference type="Proteomes" id="UP000286581">
    <property type="component" value="Unassembled WGS sequence"/>
</dbReference>
<dbReference type="Pfam" id="PF00392">
    <property type="entry name" value="GntR"/>
    <property type="match status" value="1"/>
</dbReference>
<feature type="domain" description="HTH gntR-type" evidence="4">
    <location>
        <begin position="2"/>
        <end position="70"/>
    </location>
</feature>
<dbReference type="InterPro" id="IPR028978">
    <property type="entry name" value="Chorismate_lyase_/UTRA_dom_sf"/>
</dbReference>
<reference evidence="7 8" key="1">
    <citation type="submission" date="2018-08" db="EMBL/GenBank/DDBJ databases">
        <title>A genome reference for cultivated species of the human gut microbiota.</title>
        <authorList>
            <person name="Zou Y."/>
            <person name="Xue W."/>
            <person name="Luo G."/>
        </authorList>
    </citation>
    <scope>NUCLEOTIDE SEQUENCE [LARGE SCALE GENOMIC DNA]</scope>
    <source>
        <strain evidence="5 8">AF12-8</strain>
        <strain evidence="6 7">AF39-14AC</strain>
    </source>
</reference>
<evidence type="ECO:0000313" key="5">
    <source>
        <dbReference type="EMBL" id="RGW37304.1"/>
    </source>
</evidence>
<gene>
    <name evidence="6" type="ORF">DW038_15280</name>
    <name evidence="5" type="ORF">DWV78_13985</name>
</gene>
<dbReference type="SUPFAM" id="SSF64288">
    <property type="entry name" value="Chorismate lyase-like"/>
    <property type="match status" value="1"/>
</dbReference>
<keyword evidence="2" id="KW-0238">DNA-binding</keyword>
<evidence type="ECO:0000313" key="7">
    <source>
        <dbReference type="Proteomes" id="UP000286181"/>
    </source>
</evidence>
<dbReference type="InterPro" id="IPR000524">
    <property type="entry name" value="Tscrpt_reg_HTH_GntR"/>
</dbReference>
<evidence type="ECO:0000313" key="6">
    <source>
        <dbReference type="EMBL" id="RHL01722.1"/>
    </source>
</evidence>
<dbReference type="Proteomes" id="UP000286181">
    <property type="component" value="Unassembled WGS sequence"/>
</dbReference>
<evidence type="ECO:0000259" key="4">
    <source>
        <dbReference type="PROSITE" id="PS50949"/>
    </source>
</evidence>
<evidence type="ECO:0000256" key="1">
    <source>
        <dbReference type="ARBA" id="ARBA00023015"/>
    </source>
</evidence>
<dbReference type="SMART" id="SM00866">
    <property type="entry name" value="UTRA"/>
    <property type="match status" value="1"/>
</dbReference>
<keyword evidence="1" id="KW-0805">Transcription regulation</keyword>
<dbReference type="Pfam" id="PF07702">
    <property type="entry name" value="UTRA"/>
    <property type="match status" value="1"/>
</dbReference>
<protein>
    <submittedName>
        <fullName evidence="6">GntR family transcriptional regulator</fullName>
    </submittedName>
</protein>
<evidence type="ECO:0000313" key="8">
    <source>
        <dbReference type="Proteomes" id="UP000286581"/>
    </source>
</evidence>
<comment type="caution">
    <text evidence="6">The sequence shown here is derived from an EMBL/GenBank/DDBJ whole genome shotgun (WGS) entry which is preliminary data.</text>
</comment>
<dbReference type="InterPro" id="IPR011663">
    <property type="entry name" value="UTRA"/>
</dbReference>
<dbReference type="RefSeq" id="WP_118372514.1">
    <property type="nucleotide sequence ID" value="NZ_JAQDCR010000023.1"/>
</dbReference>
<organism evidence="6 7">
    <name type="scientific">Agathobacter rectalis</name>
    <dbReference type="NCBI Taxonomy" id="39491"/>
    <lineage>
        <taxon>Bacteria</taxon>
        <taxon>Bacillati</taxon>
        <taxon>Bacillota</taxon>
        <taxon>Clostridia</taxon>
        <taxon>Lachnospirales</taxon>
        <taxon>Lachnospiraceae</taxon>
        <taxon>Agathobacter</taxon>
    </lineage>
</organism>
<proteinExistence type="predicted"/>
<evidence type="ECO:0000256" key="2">
    <source>
        <dbReference type="ARBA" id="ARBA00023125"/>
    </source>
</evidence>
<dbReference type="InterPro" id="IPR036390">
    <property type="entry name" value="WH_DNA-bd_sf"/>
</dbReference>
<dbReference type="SMART" id="SM00345">
    <property type="entry name" value="HTH_GNTR"/>
    <property type="match status" value="1"/>
</dbReference>
<dbReference type="CDD" id="cd07377">
    <property type="entry name" value="WHTH_GntR"/>
    <property type="match status" value="1"/>
</dbReference>
<dbReference type="GO" id="GO:0003677">
    <property type="term" value="F:DNA binding"/>
    <property type="evidence" value="ECO:0007669"/>
    <property type="project" value="UniProtKB-KW"/>
</dbReference>
<dbReference type="GO" id="GO:0003700">
    <property type="term" value="F:DNA-binding transcription factor activity"/>
    <property type="evidence" value="ECO:0007669"/>
    <property type="project" value="InterPro"/>
</dbReference>
<dbReference type="Gene3D" id="3.40.1410.10">
    <property type="entry name" value="Chorismate lyase-like"/>
    <property type="match status" value="1"/>
</dbReference>
<accession>A0A415I263</accession>
<dbReference type="PANTHER" id="PTHR44846:SF1">
    <property type="entry name" value="MANNOSYL-D-GLYCERATE TRANSPORT_METABOLISM SYSTEM REPRESSOR MNGR-RELATED"/>
    <property type="match status" value="1"/>
</dbReference>
<dbReference type="GO" id="GO:0045892">
    <property type="term" value="P:negative regulation of DNA-templated transcription"/>
    <property type="evidence" value="ECO:0007669"/>
    <property type="project" value="TreeGrafter"/>
</dbReference>
<sequence>MDLSYQQLAEIIREKINSNEYVFGLALPSERELTKSFNVRRSLVRSAIEQLCTEGILKKYHGKGTYIMLKDIDDSSKHFKGMSELLKKAGYDPSSKILNTMTRKAGYKFSKIFDVSEDTEIFQVLRLRLGNEQPIAIENTYILHDCIPDIENIDFQIYSLYDLFRTNNIKIHDISHAFSTTKVHNTDARFLNLENDTSVIYVDITSSLIDNQVVEYTEVLVRPEFSKYYTDGIFKNGIYQVNAQAVI</sequence>
<dbReference type="InterPro" id="IPR036388">
    <property type="entry name" value="WH-like_DNA-bd_sf"/>
</dbReference>
<keyword evidence="3" id="KW-0804">Transcription</keyword>
<dbReference type="PRINTS" id="PR00035">
    <property type="entry name" value="HTHGNTR"/>
</dbReference>
<dbReference type="EMBL" id="QROF01000025">
    <property type="protein sequence ID" value="RHL01722.1"/>
    <property type="molecule type" value="Genomic_DNA"/>
</dbReference>
<dbReference type="SUPFAM" id="SSF46785">
    <property type="entry name" value="Winged helix' DNA-binding domain"/>
    <property type="match status" value="1"/>
</dbReference>
<name>A0A415I263_9FIRM</name>
<dbReference type="Gene3D" id="1.10.10.10">
    <property type="entry name" value="Winged helix-like DNA-binding domain superfamily/Winged helix DNA-binding domain"/>
    <property type="match status" value="1"/>
</dbReference>
<dbReference type="PROSITE" id="PS50949">
    <property type="entry name" value="HTH_GNTR"/>
    <property type="match status" value="1"/>
</dbReference>
<evidence type="ECO:0000256" key="3">
    <source>
        <dbReference type="ARBA" id="ARBA00023163"/>
    </source>
</evidence>
<dbReference type="AlphaFoldDB" id="A0A415I263"/>
<dbReference type="PANTHER" id="PTHR44846">
    <property type="entry name" value="MANNOSYL-D-GLYCERATE TRANSPORT/METABOLISM SYSTEM REPRESSOR MNGR-RELATED"/>
    <property type="match status" value="1"/>
</dbReference>
<dbReference type="InterPro" id="IPR050679">
    <property type="entry name" value="Bact_HTH_transcr_reg"/>
</dbReference>
<dbReference type="EMBL" id="QSAE01000066">
    <property type="protein sequence ID" value="RGW37304.1"/>
    <property type="molecule type" value="Genomic_DNA"/>
</dbReference>